<protein>
    <recommendedName>
        <fullName evidence="5">Rab-GAP TBC domain-containing protein</fullName>
    </recommendedName>
</protein>
<dbReference type="Pfam" id="PF11830">
    <property type="entry name" value="DUF3350"/>
    <property type="match status" value="1"/>
</dbReference>
<dbReference type="InterPro" id="IPR035969">
    <property type="entry name" value="Rab-GAP_TBC_sf"/>
</dbReference>
<dbReference type="CDD" id="cd00934">
    <property type="entry name" value="PTB"/>
    <property type="match status" value="1"/>
</dbReference>
<evidence type="ECO:0000256" key="4">
    <source>
        <dbReference type="SAM" id="MobiDB-lite"/>
    </source>
</evidence>
<dbReference type="SUPFAM" id="SSF47923">
    <property type="entry name" value="Ypt/Rab-GAP domain of gyp1p"/>
    <property type="match status" value="2"/>
</dbReference>
<dbReference type="FunFam" id="1.10.472.80:FF:000043">
    <property type="entry name" value="Pollux, isoform A"/>
    <property type="match status" value="1"/>
</dbReference>
<evidence type="ECO:0000259" key="5">
    <source>
        <dbReference type="PROSITE" id="PS50086"/>
    </source>
</evidence>
<evidence type="ECO:0000256" key="2">
    <source>
        <dbReference type="ARBA" id="ARBA00022553"/>
    </source>
</evidence>
<organism evidence="6">
    <name type="scientific">Panstrongylus megistus</name>
    <dbReference type="NCBI Taxonomy" id="65343"/>
    <lineage>
        <taxon>Eukaryota</taxon>
        <taxon>Metazoa</taxon>
        <taxon>Ecdysozoa</taxon>
        <taxon>Arthropoda</taxon>
        <taxon>Hexapoda</taxon>
        <taxon>Insecta</taxon>
        <taxon>Pterygota</taxon>
        <taxon>Neoptera</taxon>
        <taxon>Paraneoptera</taxon>
        <taxon>Hemiptera</taxon>
        <taxon>Heteroptera</taxon>
        <taxon>Panheteroptera</taxon>
        <taxon>Cimicomorpha</taxon>
        <taxon>Reduviidae</taxon>
        <taxon>Triatominae</taxon>
        <taxon>Panstrongylus</taxon>
    </lineage>
</organism>
<evidence type="ECO:0000256" key="3">
    <source>
        <dbReference type="SAM" id="Coils"/>
    </source>
</evidence>
<feature type="domain" description="Rab-GAP TBC" evidence="5">
    <location>
        <begin position="653"/>
        <end position="849"/>
    </location>
</feature>
<keyword evidence="2" id="KW-0597">Phosphoprotein</keyword>
<dbReference type="CDD" id="cd01269">
    <property type="entry name" value="PTB_TBC1D1_like"/>
    <property type="match status" value="1"/>
</dbReference>
<evidence type="ECO:0000313" key="6">
    <source>
        <dbReference type="EMBL" id="JAC88724.1"/>
    </source>
</evidence>
<dbReference type="GO" id="GO:0005096">
    <property type="term" value="F:GTPase activator activity"/>
    <property type="evidence" value="ECO:0007669"/>
    <property type="project" value="UniProtKB-KW"/>
</dbReference>
<proteinExistence type="evidence at transcript level"/>
<dbReference type="Gene3D" id="1.10.472.80">
    <property type="entry name" value="Ypt/Rab-GAP domain of gyp1p, domain 3"/>
    <property type="match status" value="1"/>
</dbReference>
<feature type="non-terminal residue" evidence="6">
    <location>
        <position position="1"/>
    </location>
</feature>
<feature type="coiled-coil region" evidence="3">
    <location>
        <begin position="933"/>
        <end position="981"/>
    </location>
</feature>
<dbReference type="Gene3D" id="1.10.10.2750">
    <property type="match status" value="1"/>
</dbReference>
<dbReference type="PANTHER" id="PTHR47219:SF16">
    <property type="entry name" value="GTPASE ACTIVATING PROTEIN"/>
    <property type="match status" value="1"/>
</dbReference>
<sequence>FHLEYLGHATVDKRLSNPMIPWIAAQIRRGENVRKVSLRVGATIEVRLQDTNTLVCSHPLMLVSRLTITPLEPYYTLFYTVKDKDLPLLNCHLYQTNDQHTILDIMATMKEQSTKINKRTTSLCPDISPSSSHFFEVLYIGKINVAHKKVSDTFIDDALDRFNIEIQKREKEHSEHNNFSVQENENGKTLNGVATKNGETYRSTEILKCDNGNDPPPQLELRRRSGSLGSALIGKHEIFGKDNGSSNGSIQPEQNRTMVFHVGRTDLRLISPDRKQILLHKYLKDITCSMQGTKHSSHFVFISKKGNQSSGPISYVGFVFKCESPSVAEELVAAISQATVSDKKLTVVSCEHCPMVWYHRLCSDLEGLGDKAAQEMLTRRLDSLPPDELAVVETKLAGAELPNPQTSPKEHTELVMMLLRAHCESKQARHVHDTPENRHEFLTNYLGSGTIFMKAKRSLTSSFDQLLKRKGSRDDLGPSLSLPANTTLKDILQENRNNSPTDTPEDSIAEEPGTPGSMMNIFMKLGNSPKSPHFNERNGDNDLKMQPRSWRQAIFNTVVTPSKTLKEETEVKKKDKETYKQLWKKAINQQVLLIRMEKENARLTARQEEANVKRIKLEYDELGTVESSDIWDMIIKEEKVWDKIYIINALKQGVPKAKRGEVWLHLANQHASKIPPFNSDNFPNYDVPYEQLLKQLTAHQHAILIDLGRTFPSHSYFSSPLGPGQLALFNILKAYSLLDPEVGYCQGLSFISAVLLLHMSEEEAFYLLKHLMFCRGLRSRYLPDMSALQVSLYQLSRLLHDRHPELYAHFDLLEVAPTLYAAPWLLTMFSSQFPLGFVARIFDLMLADSPDVLFKIALSLLGLHKKALLACDSFEMVMDYMKKMLPNIDSYSMDNLLREVLCNNITKELSEYGVEYHVLQEEMYSPRPETKRIKELEAANLALTQQLQIATSNVNRLELSRAQHMSQLNKLEAQVKTLETTVSALGQFVSDLGYNHRNLNIPNDILRIITQINVADRQRKLLRGPMSAPELNSSKSNKQSNDSNKTGGESTNVGFGRILTDNERAAMAKRKEAREMAVKQQAETTNAYRLRSTQSSVELPTTHPLDSDAVVTSFEGTTHLKRLSTFNGNLLHQRNSAVPPHKSDPANIHLKIVEATTDSVSEKLKMTRNKVTRLFESCNDVFKTEENCEKSYGRETQLLIKSQALTNTNSLLT</sequence>
<dbReference type="InterPro" id="IPR050302">
    <property type="entry name" value="Rab_GAP_TBC_domain"/>
</dbReference>
<dbReference type="AlphaFoldDB" id="A0A069DZR8"/>
<reference evidence="6" key="1">
    <citation type="journal article" date="2015" name="J. Med. Entomol.">
        <title>A Deep Insight Into the Sialotranscriptome of the Chagas Disease Vector, Panstrongylus megistus (Hemiptera: Heteroptera).</title>
        <authorList>
            <person name="Ribeiro J.M."/>
            <person name="Schwarz A."/>
            <person name="Francischetti I.M."/>
        </authorList>
    </citation>
    <scope>NUCLEOTIDE SEQUENCE</scope>
    <source>
        <tissue evidence="6">Salivary glands</tissue>
    </source>
</reference>
<keyword evidence="3" id="KW-0175">Coiled coil</keyword>
<dbReference type="Gene3D" id="2.30.29.30">
    <property type="entry name" value="Pleckstrin-homology domain (PH domain)/Phosphotyrosine-binding domain (PTB)"/>
    <property type="match status" value="1"/>
</dbReference>
<dbReference type="Pfam" id="PF00566">
    <property type="entry name" value="RabGAP-TBC"/>
    <property type="match status" value="1"/>
</dbReference>
<dbReference type="InterPro" id="IPR006020">
    <property type="entry name" value="PTB/PI_dom"/>
</dbReference>
<evidence type="ECO:0000256" key="1">
    <source>
        <dbReference type="ARBA" id="ARBA00022468"/>
    </source>
</evidence>
<dbReference type="SUPFAM" id="SSF50729">
    <property type="entry name" value="PH domain-like"/>
    <property type="match status" value="1"/>
</dbReference>
<name>A0A069DZR8_9HEMI</name>
<dbReference type="InterPro" id="IPR000195">
    <property type="entry name" value="Rab-GAP-TBC_dom"/>
</dbReference>
<feature type="compositionally biased region" description="Low complexity" evidence="4">
    <location>
        <begin position="1032"/>
        <end position="1045"/>
    </location>
</feature>
<dbReference type="SMART" id="SM00462">
    <property type="entry name" value="PTB"/>
    <property type="match status" value="1"/>
</dbReference>
<keyword evidence="1" id="KW-0343">GTPase activation</keyword>
<dbReference type="PROSITE" id="PS50086">
    <property type="entry name" value="TBC_RABGAP"/>
    <property type="match status" value="1"/>
</dbReference>
<dbReference type="PANTHER" id="PTHR47219">
    <property type="entry name" value="RAB GTPASE-ACTIVATING PROTEIN 1-LIKE"/>
    <property type="match status" value="1"/>
</dbReference>
<dbReference type="Gene3D" id="1.10.8.270">
    <property type="entry name" value="putative rabgap domain of human tbc1 domain family member 14 like domains"/>
    <property type="match status" value="1"/>
</dbReference>
<dbReference type="SMART" id="SM00164">
    <property type="entry name" value="TBC"/>
    <property type="match status" value="1"/>
</dbReference>
<dbReference type="InterPro" id="IPR021785">
    <property type="entry name" value="DUF3350"/>
</dbReference>
<accession>A0A069DZR8</accession>
<dbReference type="EMBL" id="GBGD01000165">
    <property type="protein sequence ID" value="JAC88724.1"/>
    <property type="molecule type" value="mRNA"/>
</dbReference>
<feature type="region of interest" description="Disordered" evidence="4">
    <location>
        <begin position="470"/>
        <end position="519"/>
    </location>
</feature>
<feature type="region of interest" description="Disordered" evidence="4">
    <location>
        <begin position="1025"/>
        <end position="1055"/>
    </location>
</feature>
<feature type="compositionally biased region" description="Polar residues" evidence="4">
    <location>
        <begin position="482"/>
        <end position="502"/>
    </location>
</feature>
<dbReference type="FunFam" id="1.10.8.270:FF:000001">
    <property type="entry name" value="TBC1 domain family member 1"/>
    <property type="match status" value="1"/>
</dbReference>
<dbReference type="InterPro" id="IPR011993">
    <property type="entry name" value="PH-like_dom_sf"/>
</dbReference>